<dbReference type="Pfam" id="PF16976">
    <property type="entry name" value="RcpC"/>
    <property type="match status" value="1"/>
</dbReference>
<feature type="domain" description="SAF" evidence="1">
    <location>
        <begin position="41"/>
        <end position="107"/>
    </location>
</feature>
<reference evidence="2" key="1">
    <citation type="journal article" date="2021" name="Microorganisms">
        <title>Acidisoma silvae sp. nov. and Acidisomacellulosilytica sp. nov., Two Acidophilic Bacteria Isolated from Decaying Wood, Hydrolyzing Cellulose and Producing Poly-3-hydroxybutyrate.</title>
        <authorList>
            <person name="Mieszkin S."/>
            <person name="Pouder E."/>
            <person name="Uroz S."/>
            <person name="Simon-Colin C."/>
            <person name="Alain K."/>
        </authorList>
    </citation>
    <scope>NUCLEOTIDE SEQUENCE</scope>
    <source>
        <strain evidence="2">HW T2.11</strain>
    </source>
</reference>
<dbReference type="EMBL" id="JAESVB010000004">
    <property type="protein sequence ID" value="MCB8875902.1"/>
    <property type="molecule type" value="Genomic_DNA"/>
</dbReference>
<dbReference type="Pfam" id="PF08666">
    <property type="entry name" value="SAF"/>
    <property type="match status" value="1"/>
</dbReference>
<dbReference type="NCBIfam" id="TIGR03177">
    <property type="entry name" value="pilus_cpaB"/>
    <property type="match status" value="1"/>
</dbReference>
<sequence length="279" mass="29121">MIVRLFLFAIMAIGLAGFGAVAWVSAHPPKAATHKVVPRTVAVIALAHDVRAGTLLKSDDLEAKTFPTTDVPTDATPDSADARRDLIGGMIRRSLAKDDVILPADVMRPGDHGFLAAVLQPGMRAVTIGVDAVSGTAGLIWPGDRVDVIMTQSIDDSSVPLGRRVSAEAVLSNVRVIAIDQELVQGAAPGAPSTNTSTARTVTLEVTETGVERVQLAARIGQLSLAVCSADAGTALSKNSGRTIWAQDVSQAMADLPSAKSQTAAVHVFQGSDEQDFHF</sequence>
<dbReference type="AlphaFoldDB" id="A0A963YRY7"/>
<evidence type="ECO:0000259" key="1">
    <source>
        <dbReference type="SMART" id="SM00858"/>
    </source>
</evidence>
<dbReference type="InterPro" id="IPR031571">
    <property type="entry name" value="RcpC_dom"/>
</dbReference>
<dbReference type="InterPro" id="IPR013974">
    <property type="entry name" value="SAF"/>
</dbReference>
<name>A0A963YRY7_9PROT</name>
<keyword evidence="3" id="KW-1185">Reference proteome</keyword>
<dbReference type="InterPro" id="IPR017592">
    <property type="entry name" value="Pilus_assmbl_Flp-typ_CpaB"/>
</dbReference>
<dbReference type="SMART" id="SM00858">
    <property type="entry name" value="SAF"/>
    <property type="match status" value="1"/>
</dbReference>
<reference evidence="2" key="2">
    <citation type="submission" date="2021-01" db="EMBL/GenBank/DDBJ databases">
        <authorList>
            <person name="Mieszkin S."/>
            <person name="Pouder E."/>
            <person name="Alain K."/>
        </authorList>
    </citation>
    <scope>NUCLEOTIDE SEQUENCE</scope>
    <source>
        <strain evidence="2">HW T2.11</strain>
    </source>
</reference>
<dbReference type="CDD" id="cd11614">
    <property type="entry name" value="SAF_CpaB_FlgA_like"/>
    <property type="match status" value="1"/>
</dbReference>
<dbReference type="Proteomes" id="UP000708298">
    <property type="component" value="Unassembled WGS sequence"/>
</dbReference>
<dbReference type="RefSeq" id="WP_227321545.1">
    <property type="nucleotide sequence ID" value="NZ_JAESVB010000004.1"/>
</dbReference>
<proteinExistence type="predicted"/>
<comment type="caution">
    <text evidence="2">The sequence shown here is derived from an EMBL/GenBank/DDBJ whole genome shotgun (WGS) entry which is preliminary data.</text>
</comment>
<evidence type="ECO:0000313" key="2">
    <source>
        <dbReference type="EMBL" id="MCB8875902.1"/>
    </source>
</evidence>
<organism evidence="2 3">
    <name type="scientific">Acidisoma silvae</name>
    <dbReference type="NCBI Taxonomy" id="2802396"/>
    <lineage>
        <taxon>Bacteria</taxon>
        <taxon>Pseudomonadati</taxon>
        <taxon>Pseudomonadota</taxon>
        <taxon>Alphaproteobacteria</taxon>
        <taxon>Acetobacterales</taxon>
        <taxon>Acidocellaceae</taxon>
        <taxon>Acidisoma</taxon>
    </lineage>
</organism>
<protein>
    <submittedName>
        <fullName evidence="2">Flp pilus assembly protein CpaB</fullName>
    </submittedName>
</protein>
<accession>A0A963YRY7</accession>
<gene>
    <name evidence="2" type="primary">cpaB</name>
    <name evidence="2" type="ORF">ASILVAE211_11980</name>
</gene>
<evidence type="ECO:0000313" key="3">
    <source>
        <dbReference type="Proteomes" id="UP000708298"/>
    </source>
</evidence>